<sequence>MWLNLVTFATMNKKDKLIKRFKTQPRDFTFDEVVALFQGYGFELQNKGATSGSRVKFYHAADQNSYIMHKPHPSNIIKGYMMRDILNYLLTNNYIK</sequence>
<dbReference type="Proteomes" id="UP000184280">
    <property type="component" value="Unassembled WGS sequence"/>
</dbReference>
<name>A0A1M7NGU4_XYLRU</name>
<protein>
    <submittedName>
        <fullName evidence="1">HicA toxin of toxin-antitoxin</fullName>
    </submittedName>
</protein>
<reference evidence="1 2" key="1">
    <citation type="submission" date="2016-11" db="EMBL/GenBank/DDBJ databases">
        <authorList>
            <person name="Jaros S."/>
            <person name="Januszkiewicz K."/>
            <person name="Wedrychowicz H."/>
        </authorList>
    </citation>
    <scope>NUCLEOTIDE SEQUENCE [LARGE SCALE GENOMIC DNA]</scope>
    <source>
        <strain evidence="1 2">BPI-34</strain>
    </source>
</reference>
<proteinExistence type="predicted"/>
<dbReference type="GO" id="GO:0003729">
    <property type="term" value="F:mRNA binding"/>
    <property type="evidence" value="ECO:0007669"/>
    <property type="project" value="InterPro"/>
</dbReference>
<dbReference type="Pfam" id="PF07927">
    <property type="entry name" value="HicA_toxin"/>
    <property type="match status" value="1"/>
</dbReference>
<dbReference type="InterPro" id="IPR012933">
    <property type="entry name" value="HicA_mRNA_interferase"/>
</dbReference>
<accession>A0A1M7NGU4</accession>
<evidence type="ECO:0000313" key="1">
    <source>
        <dbReference type="EMBL" id="SHN02669.1"/>
    </source>
</evidence>
<evidence type="ECO:0000313" key="2">
    <source>
        <dbReference type="Proteomes" id="UP000184280"/>
    </source>
</evidence>
<organism evidence="1 2">
    <name type="scientific">Xylanibacter ruminicola</name>
    <name type="common">Prevotella ruminicola</name>
    <dbReference type="NCBI Taxonomy" id="839"/>
    <lineage>
        <taxon>Bacteria</taxon>
        <taxon>Pseudomonadati</taxon>
        <taxon>Bacteroidota</taxon>
        <taxon>Bacteroidia</taxon>
        <taxon>Bacteroidales</taxon>
        <taxon>Prevotellaceae</taxon>
        <taxon>Xylanibacter</taxon>
    </lineage>
</organism>
<gene>
    <name evidence="1" type="ORF">SAMN04488494_0007</name>
</gene>
<dbReference type="AlphaFoldDB" id="A0A1M7NGU4"/>
<dbReference type="EMBL" id="FRCJ01000010">
    <property type="protein sequence ID" value="SHN02669.1"/>
    <property type="molecule type" value="Genomic_DNA"/>
</dbReference>